<keyword evidence="4" id="KW-1185">Reference proteome</keyword>
<dbReference type="Pfam" id="PF10531">
    <property type="entry name" value="SLBB"/>
    <property type="match status" value="1"/>
</dbReference>
<evidence type="ECO:0000313" key="3">
    <source>
        <dbReference type="EMBL" id="TQL78382.1"/>
    </source>
</evidence>
<feature type="compositionally biased region" description="Acidic residues" evidence="1">
    <location>
        <begin position="106"/>
        <end position="119"/>
    </location>
</feature>
<gene>
    <name evidence="3" type="ORF">FB566_3968</name>
</gene>
<dbReference type="InterPro" id="IPR003583">
    <property type="entry name" value="Hlx-hairpin-Hlx_DNA-bd_motif"/>
</dbReference>
<organism evidence="3 4">
    <name type="scientific">Stackebrandtia endophytica</name>
    <dbReference type="NCBI Taxonomy" id="1496996"/>
    <lineage>
        <taxon>Bacteria</taxon>
        <taxon>Bacillati</taxon>
        <taxon>Actinomycetota</taxon>
        <taxon>Actinomycetes</taxon>
        <taxon>Glycomycetales</taxon>
        <taxon>Glycomycetaceae</taxon>
        <taxon>Stackebrandtia</taxon>
    </lineage>
</organism>
<evidence type="ECO:0000256" key="1">
    <source>
        <dbReference type="SAM" id="MobiDB-lite"/>
    </source>
</evidence>
<dbReference type="GO" id="GO:0015627">
    <property type="term" value="C:type II protein secretion system complex"/>
    <property type="evidence" value="ECO:0007669"/>
    <property type="project" value="TreeGrafter"/>
</dbReference>
<feature type="domain" description="Helix-hairpin-helix DNA-binding motif class 1" evidence="2">
    <location>
        <begin position="142"/>
        <end position="161"/>
    </location>
</feature>
<dbReference type="InterPro" id="IPR051675">
    <property type="entry name" value="Endo/Exo/Phosphatase_dom_1"/>
</dbReference>
<proteinExistence type="predicted"/>
<dbReference type="InterPro" id="IPR019554">
    <property type="entry name" value="Soluble_ligand-bd"/>
</dbReference>
<dbReference type="Proteomes" id="UP000317043">
    <property type="component" value="Unassembled WGS sequence"/>
</dbReference>
<protein>
    <submittedName>
        <fullName evidence="3">Competence protein ComEA</fullName>
    </submittedName>
</protein>
<dbReference type="InParanoid" id="A0A543B0M7"/>
<dbReference type="GO" id="GO:0003677">
    <property type="term" value="F:DNA binding"/>
    <property type="evidence" value="ECO:0007669"/>
    <property type="project" value="InterPro"/>
</dbReference>
<dbReference type="Gene3D" id="1.10.150.320">
    <property type="entry name" value="Photosystem II 12 kDa extrinsic protein"/>
    <property type="match status" value="1"/>
</dbReference>
<dbReference type="InterPro" id="IPR010994">
    <property type="entry name" value="RuvA_2-like"/>
</dbReference>
<dbReference type="PANTHER" id="PTHR21180:SF32">
    <property type="entry name" value="ENDONUCLEASE_EXONUCLEASE_PHOSPHATASE FAMILY DOMAIN-CONTAINING PROTEIN 1"/>
    <property type="match status" value="1"/>
</dbReference>
<feature type="compositionally biased region" description="Low complexity" evidence="1">
    <location>
        <begin position="120"/>
        <end position="134"/>
    </location>
</feature>
<feature type="domain" description="Helix-hairpin-helix DNA-binding motif class 1" evidence="2">
    <location>
        <begin position="172"/>
        <end position="191"/>
    </location>
</feature>
<dbReference type="SUPFAM" id="SSF47781">
    <property type="entry name" value="RuvA domain 2-like"/>
    <property type="match status" value="1"/>
</dbReference>
<dbReference type="PANTHER" id="PTHR21180">
    <property type="entry name" value="ENDONUCLEASE/EXONUCLEASE/PHOSPHATASE FAMILY DOMAIN-CONTAINING PROTEIN 1"/>
    <property type="match status" value="1"/>
</dbReference>
<dbReference type="GO" id="GO:0006281">
    <property type="term" value="P:DNA repair"/>
    <property type="evidence" value="ECO:0007669"/>
    <property type="project" value="InterPro"/>
</dbReference>
<dbReference type="Gene3D" id="3.10.560.10">
    <property type="entry name" value="Outer membrane lipoprotein wza domain like"/>
    <property type="match status" value="1"/>
</dbReference>
<dbReference type="Pfam" id="PF12836">
    <property type="entry name" value="HHH_3"/>
    <property type="match status" value="1"/>
</dbReference>
<accession>A0A543B0M7</accession>
<dbReference type="AlphaFoldDB" id="A0A543B0M7"/>
<comment type="caution">
    <text evidence="3">The sequence shown here is derived from an EMBL/GenBank/DDBJ whole genome shotgun (WGS) entry which is preliminary data.</text>
</comment>
<dbReference type="SMART" id="SM00278">
    <property type="entry name" value="HhH1"/>
    <property type="match status" value="2"/>
</dbReference>
<evidence type="ECO:0000259" key="2">
    <source>
        <dbReference type="SMART" id="SM00278"/>
    </source>
</evidence>
<reference evidence="3 4" key="1">
    <citation type="submission" date="2019-06" db="EMBL/GenBank/DDBJ databases">
        <title>Sequencing the genomes of 1000 actinobacteria strains.</title>
        <authorList>
            <person name="Klenk H.-P."/>
        </authorList>
    </citation>
    <scope>NUCLEOTIDE SEQUENCE [LARGE SCALE GENOMIC DNA]</scope>
    <source>
        <strain evidence="3 4">DSM 45928</strain>
    </source>
</reference>
<name>A0A543B0M7_9ACTN</name>
<dbReference type="EMBL" id="VFOW01000001">
    <property type="protein sequence ID" value="TQL78382.1"/>
    <property type="molecule type" value="Genomic_DNA"/>
</dbReference>
<feature type="region of interest" description="Disordered" evidence="1">
    <location>
        <begin position="105"/>
        <end position="134"/>
    </location>
</feature>
<dbReference type="GO" id="GO:0015628">
    <property type="term" value="P:protein secretion by the type II secretion system"/>
    <property type="evidence" value="ECO:0007669"/>
    <property type="project" value="TreeGrafter"/>
</dbReference>
<sequence>MLTVVLASLAVITTISAWATWPREEPASLAVAVSQTEDAGATTLPITVTVAGDVTEPGLVELSSGARVADAIDAAGGLIPEARSAGYVNLARKVSDGELIVVEAVTDPEEPTDPDEPTDPVDTPGTPTGPGAPVNLNQATVTDLVALPGIGPVMAQRIIDHRQANGGFDSVDQLQDVTGIGPATAAKLADLVTV</sequence>
<evidence type="ECO:0000313" key="4">
    <source>
        <dbReference type="Proteomes" id="UP000317043"/>
    </source>
</evidence>